<proteinExistence type="predicted"/>
<comment type="caution">
    <text evidence="1">The sequence shown here is derived from an EMBL/GenBank/DDBJ whole genome shotgun (WGS) entry which is preliminary data.</text>
</comment>
<keyword evidence="2" id="KW-1185">Reference proteome</keyword>
<dbReference type="GO" id="GO:0005524">
    <property type="term" value="F:ATP binding"/>
    <property type="evidence" value="ECO:0007669"/>
    <property type="project" value="UniProtKB-KW"/>
</dbReference>
<dbReference type="Proteomes" id="UP000313849">
    <property type="component" value="Unassembled WGS sequence"/>
</dbReference>
<accession>A0A5C5BBN0</accession>
<reference evidence="1 2" key="1">
    <citation type="submission" date="2019-06" db="EMBL/GenBank/DDBJ databases">
        <title>Draft genome sequence of Miniimonas arenae KCTC 19750T isolated from sea sand.</title>
        <authorList>
            <person name="Park S.-J."/>
        </authorList>
    </citation>
    <scope>NUCLEOTIDE SEQUENCE [LARGE SCALE GENOMIC DNA]</scope>
    <source>
        <strain evidence="1 2">KCTC 19750</strain>
    </source>
</reference>
<organism evidence="1 2">
    <name type="scientific">Miniimonas arenae</name>
    <dbReference type="NCBI Taxonomy" id="676201"/>
    <lineage>
        <taxon>Bacteria</taxon>
        <taxon>Bacillati</taxon>
        <taxon>Actinomycetota</taxon>
        <taxon>Actinomycetes</taxon>
        <taxon>Micrococcales</taxon>
        <taxon>Beutenbergiaceae</taxon>
        <taxon>Miniimonas</taxon>
    </lineage>
</organism>
<gene>
    <name evidence="1" type="ORF">FH969_08880</name>
</gene>
<name>A0A5C5BBN0_9MICO</name>
<dbReference type="EMBL" id="VENP01000029">
    <property type="protein sequence ID" value="TNU73952.1"/>
    <property type="molecule type" value="Genomic_DNA"/>
</dbReference>
<sequence>RGNFRLVHRLFVQIERILKINELHLITNDVIEAARSTLVIGDT</sequence>
<evidence type="ECO:0000313" key="1">
    <source>
        <dbReference type="EMBL" id="TNU73952.1"/>
    </source>
</evidence>
<feature type="non-terminal residue" evidence="1">
    <location>
        <position position="1"/>
    </location>
</feature>
<dbReference type="AlphaFoldDB" id="A0A5C5BBN0"/>
<protein>
    <submittedName>
        <fullName evidence="1">ATP-binding protein</fullName>
    </submittedName>
</protein>
<evidence type="ECO:0000313" key="2">
    <source>
        <dbReference type="Proteomes" id="UP000313849"/>
    </source>
</evidence>
<keyword evidence="1" id="KW-0547">Nucleotide-binding</keyword>
<keyword evidence="1" id="KW-0067">ATP-binding</keyword>